<dbReference type="EMBL" id="NNAY01005080">
    <property type="protein sequence ID" value="OXU17027.1"/>
    <property type="molecule type" value="Genomic_DNA"/>
</dbReference>
<organism evidence="1 2">
    <name type="scientific">Trichomalopsis sarcophagae</name>
    <dbReference type="NCBI Taxonomy" id="543379"/>
    <lineage>
        <taxon>Eukaryota</taxon>
        <taxon>Metazoa</taxon>
        <taxon>Ecdysozoa</taxon>
        <taxon>Arthropoda</taxon>
        <taxon>Hexapoda</taxon>
        <taxon>Insecta</taxon>
        <taxon>Pterygota</taxon>
        <taxon>Neoptera</taxon>
        <taxon>Endopterygota</taxon>
        <taxon>Hymenoptera</taxon>
        <taxon>Apocrita</taxon>
        <taxon>Proctotrupomorpha</taxon>
        <taxon>Chalcidoidea</taxon>
        <taxon>Pteromalidae</taxon>
        <taxon>Pteromalinae</taxon>
        <taxon>Trichomalopsis</taxon>
    </lineage>
</organism>
<keyword evidence="2" id="KW-1185">Reference proteome</keyword>
<gene>
    <name evidence="1" type="ORF">TSAR_003297</name>
</gene>
<name>A0A232EFB0_9HYME</name>
<evidence type="ECO:0000313" key="2">
    <source>
        <dbReference type="Proteomes" id="UP000215335"/>
    </source>
</evidence>
<proteinExistence type="predicted"/>
<dbReference type="OrthoDB" id="7694428at2759"/>
<comment type="caution">
    <text evidence="1">The sequence shown here is derived from an EMBL/GenBank/DDBJ whole genome shotgun (WGS) entry which is preliminary data.</text>
</comment>
<sequence length="92" mass="10229">MAVTAGEVVHLIKCLQVEVQRRDTRECYNQLPVFRGTEPLFLSPRTRLLTKAGTQIRCSGASPPMFNVGLNWIQLISAPSVVIPPETLQPQN</sequence>
<dbReference type="Proteomes" id="UP000215335">
    <property type="component" value="Unassembled WGS sequence"/>
</dbReference>
<accession>A0A232EFB0</accession>
<protein>
    <submittedName>
        <fullName evidence="1">Uncharacterized protein</fullName>
    </submittedName>
</protein>
<reference evidence="1 2" key="1">
    <citation type="journal article" date="2017" name="Curr. Biol.">
        <title>The Evolution of Venom by Co-option of Single-Copy Genes.</title>
        <authorList>
            <person name="Martinson E.O."/>
            <person name="Mrinalini"/>
            <person name="Kelkar Y.D."/>
            <person name="Chang C.H."/>
            <person name="Werren J.H."/>
        </authorList>
    </citation>
    <scope>NUCLEOTIDE SEQUENCE [LARGE SCALE GENOMIC DNA]</scope>
    <source>
        <strain evidence="1 2">Alberta</strain>
        <tissue evidence="1">Whole body</tissue>
    </source>
</reference>
<evidence type="ECO:0000313" key="1">
    <source>
        <dbReference type="EMBL" id="OXU17027.1"/>
    </source>
</evidence>
<dbReference type="AlphaFoldDB" id="A0A232EFB0"/>
<dbReference type="STRING" id="543379.A0A232EFB0"/>
<dbReference type="Pfam" id="PF24664">
    <property type="entry name" value="Monjiviricetes_fusion"/>
    <property type="match status" value="1"/>
</dbReference>